<sequence>MYCPLYMLLWIVFPLVVSLCSAQVTAIDSSACGCFLTNGSTPTYYSDHIFFDFRQLSQFAGVPGLIKETSETTKAVASSDYFSSTDWTDVWSLQQWTNKIGKGNELRGGASYLMLNTLNNVYIELNDGGDTSSDTFLTMRTSRQKTFQSVAEFQSVEANYKYLSIRMLSRTFGSPGACTAMFTYRDAGDGSQVQEADIEMLTGGPKNRIQYTNQPSYDENETFPEATRNGTMPNGSLFSDWVVHRLDWTPNRSIWYVDGQETANIEFQTPRDASRVHFNTWSNGGSWTGEMPVGGEAFMQIQWIEMVYNTTTENIVKDKERRWAPGGVLSERATTADHCQVVCSIGEGDTAGEIALLWDNAAACMFPHCKDLWWWSTLTLPIWSVVITSLFI</sequence>
<keyword evidence="1" id="KW-0732">Signal</keyword>
<evidence type="ECO:0000313" key="3">
    <source>
        <dbReference type="EMBL" id="VUC33311.1"/>
    </source>
</evidence>
<gene>
    <name evidence="3" type="ORF">CLO192961_LOCUS345542</name>
</gene>
<dbReference type="InterPro" id="IPR000757">
    <property type="entry name" value="Beta-glucanase-like"/>
</dbReference>
<dbReference type="Gene3D" id="2.60.120.200">
    <property type="match status" value="1"/>
</dbReference>
<feature type="signal peptide" evidence="1">
    <location>
        <begin position="1"/>
        <end position="22"/>
    </location>
</feature>
<name>A0ABY6UT50_BIOOC</name>
<proteinExistence type="predicted"/>
<dbReference type="PANTHER" id="PTHR38121:SF4">
    <property type="entry name" value="GH16 DOMAIN-CONTAINING PROTEIN-RELATED"/>
    <property type="match status" value="1"/>
</dbReference>
<keyword evidence="4" id="KW-1185">Reference proteome</keyword>
<evidence type="ECO:0000313" key="4">
    <source>
        <dbReference type="Proteomes" id="UP000766486"/>
    </source>
</evidence>
<protein>
    <recommendedName>
        <fullName evidence="2">GH16 domain-containing protein</fullName>
    </recommendedName>
</protein>
<evidence type="ECO:0000259" key="2">
    <source>
        <dbReference type="PROSITE" id="PS51762"/>
    </source>
</evidence>
<dbReference type="Pfam" id="PF00722">
    <property type="entry name" value="Glyco_hydro_16"/>
    <property type="match status" value="1"/>
</dbReference>
<evidence type="ECO:0000256" key="1">
    <source>
        <dbReference type="SAM" id="SignalP"/>
    </source>
</evidence>
<dbReference type="EMBL" id="CABFNS010000861">
    <property type="protein sequence ID" value="VUC33311.1"/>
    <property type="molecule type" value="Genomic_DNA"/>
</dbReference>
<dbReference type="CDD" id="cd00413">
    <property type="entry name" value="Glyco_hydrolase_16"/>
    <property type="match status" value="1"/>
</dbReference>
<dbReference type="Proteomes" id="UP000766486">
    <property type="component" value="Unassembled WGS sequence"/>
</dbReference>
<feature type="chain" id="PRO_5046998135" description="GH16 domain-containing protein" evidence="1">
    <location>
        <begin position="23"/>
        <end position="392"/>
    </location>
</feature>
<dbReference type="PROSITE" id="PS51762">
    <property type="entry name" value="GH16_2"/>
    <property type="match status" value="1"/>
</dbReference>
<dbReference type="SUPFAM" id="SSF49899">
    <property type="entry name" value="Concanavalin A-like lectins/glucanases"/>
    <property type="match status" value="1"/>
</dbReference>
<dbReference type="InterPro" id="IPR013320">
    <property type="entry name" value="ConA-like_dom_sf"/>
</dbReference>
<organism evidence="3 4">
    <name type="scientific">Bionectria ochroleuca</name>
    <name type="common">Gliocladium roseum</name>
    <dbReference type="NCBI Taxonomy" id="29856"/>
    <lineage>
        <taxon>Eukaryota</taxon>
        <taxon>Fungi</taxon>
        <taxon>Dikarya</taxon>
        <taxon>Ascomycota</taxon>
        <taxon>Pezizomycotina</taxon>
        <taxon>Sordariomycetes</taxon>
        <taxon>Hypocreomycetidae</taxon>
        <taxon>Hypocreales</taxon>
        <taxon>Bionectriaceae</taxon>
        <taxon>Clonostachys</taxon>
    </lineage>
</organism>
<comment type="caution">
    <text evidence="3">The sequence shown here is derived from an EMBL/GenBank/DDBJ whole genome shotgun (WGS) entry which is preliminary data.</text>
</comment>
<reference evidence="3 4" key="1">
    <citation type="submission" date="2019-06" db="EMBL/GenBank/DDBJ databases">
        <authorList>
            <person name="Broberg M."/>
        </authorList>
    </citation>
    <scope>NUCLEOTIDE SEQUENCE [LARGE SCALE GENOMIC DNA]</scope>
</reference>
<accession>A0ABY6UT50</accession>
<dbReference type="PANTHER" id="PTHR38121">
    <property type="entry name" value="GH16 DOMAIN-CONTAINING PROTEIN"/>
    <property type="match status" value="1"/>
</dbReference>
<feature type="domain" description="GH16" evidence="2">
    <location>
        <begin position="36"/>
        <end position="312"/>
    </location>
</feature>